<dbReference type="Gene3D" id="3.30.450.20">
    <property type="entry name" value="PAS domain"/>
    <property type="match status" value="1"/>
</dbReference>
<evidence type="ECO:0000256" key="19">
    <source>
        <dbReference type="SAM" id="SignalP"/>
    </source>
</evidence>
<dbReference type="SUPFAM" id="SSF53850">
    <property type="entry name" value="Periplasmic binding protein-like II"/>
    <property type="match status" value="2"/>
</dbReference>
<evidence type="ECO:0000256" key="1">
    <source>
        <dbReference type="ARBA" id="ARBA00000085"/>
    </source>
</evidence>
<dbReference type="FunFam" id="3.30.565.10:FF:000010">
    <property type="entry name" value="Sensor histidine kinase RcsC"/>
    <property type="match status" value="1"/>
</dbReference>
<evidence type="ECO:0000256" key="3">
    <source>
        <dbReference type="ARBA" id="ARBA00012438"/>
    </source>
</evidence>
<dbReference type="InterPro" id="IPR003661">
    <property type="entry name" value="HisK_dim/P_dom"/>
</dbReference>
<dbReference type="PANTHER" id="PTHR45339:SF1">
    <property type="entry name" value="HYBRID SIGNAL TRANSDUCTION HISTIDINE KINASE J"/>
    <property type="match status" value="1"/>
</dbReference>
<dbReference type="eggNOG" id="COG4251">
    <property type="taxonomic scope" value="Bacteria"/>
</dbReference>
<proteinExistence type="predicted"/>
<dbReference type="SMART" id="SM00062">
    <property type="entry name" value="PBPb"/>
    <property type="match status" value="2"/>
</dbReference>
<evidence type="ECO:0000256" key="8">
    <source>
        <dbReference type="ARBA" id="ARBA00022741"/>
    </source>
</evidence>
<dbReference type="InterPro" id="IPR005467">
    <property type="entry name" value="His_kinase_dom"/>
</dbReference>
<feature type="domain" description="Response regulatory" evidence="21">
    <location>
        <begin position="1613"/>
        <end position="1729"/>
    </location>
</feature>
<feature type="transmembrane region" description="Helical" evidence="18">
    <location>
        <begin position="685"/>
        <end position="702"/>
    </location>
</feature>
<evidence type="ECO:0000259" key="22">
    <source>
        <dbReference type="PROSITE" id="PS50894"/>
    </source>
</evidence>
<dbReference type="CDD" id="cd16922">
    <property type="entry name" value="HATPase_EvgS-ArcB-TorS-like"/>
    <property type="match status" value="1"/>
</dbReference>
<feature type="domain" description="Response regulatory" evidence="21">
    <location>
        <begin position="1464"/>
        <end position="1585"/>
    </location>
</feature>
<dbReference type="CDD" id="cd00130">
    <property type="entry name" value="PAS"/>
    <property type="match status" value="1"/>
</dbReference>
<dbReference type="EMBL" id="DS999411">
    <property type="protein sequence ID" value="EED35789.1"/>
    <property type="molecule type" value="Genomic_DNA"/>
</dbReference>
<reference evidence="24" key="1">
    <citation type="journal article" date="2013" name="BMC Microbiol.">
        <title>Taxonomy and evolution of bacteriochlorophyll a-containing members of the OM60/NOR5 clade of marine gammaproteobacteria: description of Luminiphilus syltensis gen. nov., sp. nov., reclassification of Haliea rubra as Pseudohaliea rubra gen. nov., comb. nov., and emendation of Chromatocurvus halotolerans.</title>
        <authorList>
            <person name="Spring S."/>
            <person name="Riedel T."/>
            <person name="Sproer C."/>
            <person name="Yan S."/>
            <person name="Harder J."/>
            <person name="Fuchs B.M."/>
        </authorList>
    </citation>
    <scope>NUCLEOTIDE SEQUENCE [LARGE SCALE GENOMIC DNA]</scope>
    <source>
        <strain evidence="24">NOR51-B</strain>
    </source>
</reference>
<evidence type="ECO:0000256" key="11">
    <source>
        <dbReference type="ARBA" id="ARBA00022989"/>
    </source>
</evidence>
<evidence type="ECO:0000256" key="2">
    <source>
        <dbReference type="ARBA" id="ARBA00004651"/>
    </source>
</evidence>
<comment type="subunit">
    <text evidence="14">At low DSF concentrations, interacts with RpfF.</text>
</comment>
<keyword evidence="7 18" id="KW-0812">Transmembrane</keyword>
<feature type="chain" id="PRO_5002876200" description="Sensory/regulatory protein RpfC" evidence="19">
    <location>
        <begin position="32"/>
        <end position="1947"/>
    </location>
</feature>
<dbReference type="eggNOG" id="COG0642">
    <property type="taxonomic scope" value="Bacteria"/>
</dbReference>
<accession>B8KTG4</accession>
<evidence type="ECO:0000313" key="24">
    <source>
        <dbReference type="Proteomes" id="UP000004699"/>
    </source>
</evidence>
<dbReference type="InterPro" id="IPR008207">
    <property type="entry name" value="Sig_transdc_His_kin_Hpt_dom"/>
</dbReference>
<evidence type="ECO:0000256" key="10">
    <source>
        <dbReference type="ARBA" id="ARBA00022840"/>
    </source>
</evidence>
<dbReference type="Gene3D" id="3.40.190.10">
    <property type="entry name" value="Periplasmic binding protein-like II"/>
    <property type="match status" value="4"/>
</dbReference>
<keyword evidence="10" id="KW-0067">ATP-binding</keyword>
<sequence>MMESRVSRGERRNLLAALLLLAVTISCAAFAQDRTEGGRSENYVVRLVQLVQTIELQNEVLYGSASQYVYTGDTFWLDRYRSATENFDAALGELERDYQSSDQLAMRRLLEAADSLHGIESRAFDDYDAGRLEEAQALMSSREYRRNWDKLSSAVDTLRETAEHLIESGLVLDMNWQPLVLTEKERRWIEENPVIRVGREMDWAPHLFIDDQGRVKGTIVDVLDALRRKTGLEFQLTDPVRNPILKRKLVDGDIDLIPAVTQVSSRLQGRLLTSHYMNLEIAAYVLAESPLNGVNQLYDKRIALPENAPKDGLILDAFPDLNVVSVKSVAVALDRLEAGEVDGILATKSAVLKEADRRGLQNLRELGTGNSLMPIRMAVRQEQPILRDILSKAISSLTNGERKTIMSRWVDAETLAASSSTLKLSPEESAWLRNHPGMLLGRDANWPPFEFVNNRGEYTGIVAEYARAASSALGVRFNPVRGLSWEDVLKRAQRKEVDIFAGLTRTAERESYLLFSKPYLSMPTAVLTLDDAPDLLRVSDLGDQSIGVVGGYAVEEWARDRYPEANFVAVASVAEGLKKVARKELGAMLANQYSAAYIVDELNLENIRVNFRTEYSYQLAMGVRNDWPELIPILNRLIDNISPAARAEYRARWIGADVAESTDTLSGQGSGSLDESSLLPRLENILLAIGLILIFMGGFWWLSGRGGDIQKLYQSGRLRYLTLFAVIGVVAFTFLAAQYALTRQERIVRARAADTLATVARAASESMQRWARAEMRLVSRLANEPFLETVFTMHSSAQNGFVEGVEKQRVLSDLIPSREDASRLTVLLRDGTSVFDSDPGLSHLMPELRQTVFAGNTTFIPPRRLTDETGASRSEMYFAAPIIDHAGRPIAAVVATVDPGAEFTSSLGNAVVGQSGETYAFDQSGLMLSNSRFSEQLAELGRLPKGGSTVAYLRLTDPGGDLTEGFTPNRSPSRWPTTAMFQAALQRETGAIPDGARDYRGRRVLSAWVWVPELDIGIAAEIDESEALDSYVLAENILYAVLGISLTLALSLLGLTTWVASRANKALLLARDELEDKVEARTEELSESRYLFQTVLDNSPAAISVKDLDSRYLLVNKIWRQVMSLTRSGVVGFTTRELLPAELAERSEQEDSAVVESGDVIQGQARIKNAEGEVRVFLSYKFPVFDAKGECFAVGSVLSDVTELNHAMEIADDANQAKSDFLANMSHEIRTPMNAIIGMSHLALQTDLTSKQRNYIEKVHRSAESLLGIINDILDFSKIEAGKLDIEAVDFRLDDVMDNLVSLVGLKAEDHGLELLLDVPPDLPTALIGDPLRLSQILINLGNNAVKFTEDGEVVVAVRVEEESNAEVRMHFSVRDSGIGMNKEQQSRLFQSFSQADSSTTRKYGGTGLGLAISKQLVAMMDGEIWVESEPGVGSDFQFTACFEKQQGEIPEPTVAPDDLGPLPILVVDDNQSAREILAAILESLGFQIKTASGGRQAVEMIKAADADEPFKLVMLDWRMPGLDGVQTGQLIQEDTTLKNQPKIIMITAFGREEMQEGAGGLAISGFLTKPATASSLLDEIMRAMGREVAENPRGGDRKQAVKEFAAELRGAQVLLVEDNEINQELAVEILTTHGMTVQVANNGQEALDLIAAHQFDGVLMDCQMPVMDGYEATRHIRNNPATKDLPVLAMTANAMVGDKEKVIEAGMNDHIAKPINLADLFKTMAKWISPANPVAEPEASAELPIEEEALPELPGIDTNRGLGTTGGNMKLYRRLLGKFRDGNVNFEKEFSAALDAGDQDTATRLAHTLKGVSGNIGALELQAEAGKLEHACDAGEPNNALREQLVFVQSLLAQVLVGLGPITAPEESATANGSGRSPEEIKAILGRLRDLLENFDTEASDVVEELSVEPSLVLHKPLLKKVNAAMEEYDFDAALEYLDALDTALA</sequence>
<keyword evidence="5 17" id="KW-0597">Phosphoprotein</keyword>
<dbReference type="SMART" id="SM00388">
    <property type="entry name" value="HisKA"/>
    <property type="match status" value="1"/>
</dbReference>
<dbReference type="InterPro" id="IPR003594">
    <property type="entry name" value="HATPase_dom"/>
</dbReference>
<feature type="domain" description="HPt" evidence="22">
    <location>
        <begin position="1769"/>
        <end position="1870"/>
    </location>
</feature>
<gene>
    <name evidence="23" type="ORF">NOR51B_1736</name>
</gene>
<evidence type="ECO:0000313" key="23">
    <source>
        <dbReference type="EMBL" id="EED35789.1"/>
    </source>
</evidence>
<dbReference type="PROSITE" id="PS50894">
    <property type="entry name" value="HPT"/>
    <property type="match status" value="1"/>
</dbReference>
<dbReference type="CDD" id="cd00082">
    <property type="entry name" value="HisKA"/>
    <property type="match status" value="1"/>
</dbReference>
<keyword evidence="8" id="KW-0547">Nucleotide-binding</keyword>
<dbReference type="CDD" id="cd17546">
    <property type="entry name" value="REC_hyHK_CKI1_RcsC-like"/>
    <property type="match status" value="2"/>
</dbReference>
<evidence type="ECO:0000256" key="16">
    <source>
        <dbReference type="PROSITE-ProRule" id="PRU00110"/>
    </source>
</evidence>
<dbReference type="InterPro" id="IPR036097">
    <property type="entry name" value="HisK_dim/P_sf"/>
</dbReference>
<evidence type="ECO:0000256" key="18">
    <source>
        <dbReference type="SAM" id="Phobius"/>
    </source>
</evidence>
<dbReference type="GO" id="GO:0005886">
    <property type="term" value="C:plasma membrane"/>
    <property type="evidence" value="ECO:0007669"/>
    <property type="project" value="UniProtKB-SubCell"/>
</dbReference>
<dbReference type="Pfam" id="PF00512">
    <property type="entry name" value="HisKA"/>
    <property type="match status" value="1"/>
</dbReference>
<dbReference type="OrthoDB" id="9810730at2"/>
<dbReference type="SUPFAM" id="SSF47384">
    <property type="entry name" value="Homodimeric domain of signal transducing histidine kinase"/>
    <property type="match status" value="1"/>
</dbReference>
<dbReference type="InterPro" id="IPR036890">
    <property type="entry name" value="HATPase_C_sf"/>
</dbReference>
<dbReference type="InterPro" id="IPR013656">
    <property type="entry name" value="PAS_4"/>
</dbReference>
<name>B8KTG4_9GAMM</name>
<keyword evidence="13 18" id="KW-0472">Membrane</keyword>
<evidence type="ECO:0000256" key="17">
    <source>
        <dbReference type="PROSITE-ProRule" id="PRU00169"/>
    </source>
</evidence>
<dbReference type="SUPFAM" id="SSF55874">
    <property type="entry name" value="ATPase domain of HSP90 chaperone/DNA topoisomerase II/histidine kinase"/>
    <property type="match status" value="1"/>
</dbReference>
<keyword evidence="24" id="KW-1185">Reference proteome</keyword>
<evidence type="ECO:0000256" key="13">
    <source>
        <dbReference type="ARBA" id="ARBA00023136"/>
    </source>
</evidence>
<keyword evidence="11 18" id="KW-1133">Transmembrane helix</keyword>
<dbReference type="PRINTS" id="PR00344">
    <property type="entry name" value="BCTRLSENSOR"/>
</dbReference>
<evidence type="ECO:0000256" key="5">
    <source>
        <dbReference type="ARBA" id="ARBA00022553"/>
    </source>
</evidence>
<dbReference type="SMART" id="SM00387">
    <property type="entry name" value="HATPase_c"/>
    <property type="match status" value="1"/>
</dbReference>
<protein>
    <recommendedName>
        <fullName evidence="15">Sensory/regulatory protein RpfC</fullName>
        <ecNumber evidence="3">2.7.13.3</ecNumber>
    </recommendedName>
</protein>
<comment type="subcellular location">
    <subcellularLocation>
        <location evidence="2">Cell membrane</location>
        <topology evidence="2">Multi-pass membrane protein</topology>
    </subcellularLocation>
</comment>
<dbReference type="Pfam" id="PF08448">
    <property type="entry name" value="PAS_4"/>
    <property type="match status" value="1"/>
</dbReference>
<comment type="catalytic activity">
    <reaction evidence="1">
        <text>ATP + protein L-histidine = ADP + protein N-phospho-L-histidine.</text>
        <dbReference type="EC" id="2.7.13.3"/>
    </reaction>
</comment>
<dbReference type="Gene3D" id="1.20.120.160">
    <property type="entry name" value="HPT domain"/>
    <property type="match status" value="1"/>
</dbReference>
<dbReference type="Gene3D" id="1.10.287.130">
    <property type="match status" value="1"/>
</dbReference>
<dbReference type="Pfam" id="PF01627">
    <property type="entry name" value="Hpt"/>
    <property type="match status" value="1"/>
</dbReference>
<dbReference type="eggNOG" id="COG0834">
    <property type="taxonomic scope" value="Bacteria"/>
</dbReference>
<evidence type="ECO:0000256" key="4">
    <source>
        <dbReference type="ARBA" id="ARBA00022475"/>
    </source>
</evidence>
<evidence type="ECO:0000256" key="6">
    <source>
        <dbReference type="ARBA" id="ARBA00022679"/>
    </source>
</evidence>
<dbReference type="CDD" id="cd00088">
    <property type="entry name" value="HPT"/>
    <property type="match status" value="1"/>
</dbReference>
<dbReference type="PROSITE" id="PS50109">
    <property type="entry name" value="HIS_KIN"/>
    <property type="match status" value="1"/>
</dbReference>
<dbReference type="EC" id="2.7.13.3" evidence="3"/>
<feature type="modified residue" description="Phosphohistidine" evidence="16">
    <location>
        <position position="1808"/>
    </location>
</feature>
<dbReference type="InterPro" id="IPR036641">
    <property type="entry name" value="HPT_dom_sf"/>
</dbReference>
<organism evidence="23 24">
    <name type="scientific">Luminiphilus syltensis NOR5-1B</name>
    <dbReference type="NCBI Taxonomy" id="565045"/>
    <lineage>
        <taxon>Bacteria</taxon>
        <taxon>Pseudomonadati</taxon>
        <taxon>Pseudomonadota</taxon>
        <taxon>Gammaproteobacteria</taxon>
        <taxon>Cellvibrionales</taxon>
        <taxon>Halieaceae</taxon>
        <taxon>Luminiphilus</taxon>
    </lineage>
</organism>
<evidence type="ECO:0000256" key="14">
    <source>
        <dbReference type="ARBA" id="ARBA00064003"/>
    </source>
</evidence>
<keyword evidence="12" id="KW-0902">Two-component regulatory system</keyword>
<feature type="signal peptide" evidence="19">
    <location>
        <begin position="1"/>
        <end position="31"/>
    </location>
</feature>
<dbReference type="SMART" id="SM00448">
    <property type="entry name" value="REC"/>
    <property type="match status" value="2"/>
</dbReference>
<dbReference type="PROSITE" id="PS51257">
    <property type="entry name" value="PROKAR_LIPOPROTEIN"/>
    <property type="match status" value="1"/>
</dbReference>
<dbReference type="InterPro" id="IPR001638">
    <property type="entry name" value="Solute-binding_3/MltF_N"/>
</dbReference>
<evidence type="ECO:0000256" key="9">
    <source>
        <dbReference type="ARBA" id="ARBA00022777"/>
    </source>
</evidence>
<feature type="modified residue" description="4-aspartylphosphate" evidence="17">
    <location>
        <position position="1662"/>
    </location>
</feature>
<evidence type="ECO:0000259" key="20">
    <source>
        <dbReference type="PROSITE" id="PS50109"/>
    </source>
</evidence>
<feature type="modified residue" description="4-aspartylphosphate" evidence="17">
    <location>
        <position position="1517"/>
    </location>
</feature>
<dbReference type="GO" id="GO:0000155">
    <property type="term" value="F:phosphorelay sensor kinase activity"/>
    <property type="evidence" value="ECO:0007669"/>
    <property type="project" value="InterPro"/>
</dbReference>
<evidence type="ECO:0000256" key="15">
    <source>
        <dbReference type="ARBA" id="ARBA00068150"/>
    </source>
</evidence>
<evidence type="ECO:0000256" key="12">
    <source>
        <dbReference type="ARBA" id="ARBA00023012"/>
    </source>
</evidence>
<dbReference type="InterPro" id="IPR011006">
    <property type="entry name" value="CheY-like_superfamily"/>
</dbReference>
<dbReference type="SUPFAM" id="SSF47226">
    <property type="entry name" value="Histidine-containing phosphotransfer domain, HPT domain"/>
    <property type="match status" value="1"/>
</dbReference>
<dbReference type="InterPro" id="IPR001789">
    <property type="entry name" value="Sig_transdc_resp-reg_receiver"/>
</dbReference>
<keyword evidence="19" id="KW-0732">Signal</keyword>
<keyword evidence="6" id="KW-0808">Transferase</keyword>
<dbReference type="Pfam" id="PF00497">
    <property type="entry name" value="SBP_bac_3"/>
    <property type="match status" value="2"/>
</dbReference>
<dbReference type="CDD" id="cd01007">
    <property type="entry name" value="PBP2_BvgS_HisK_like"/>
    <property type="match status" value="2"/>
</dbReference>
<dbReference type="Gene3D" id="3.30.565.10">
    <property type="entry name" value="Histidine kinase-like ATPase, C-terminal domain"/>
    <property type="match status" value="1"/>
</dbReference>
<evidence type="ECO:0000259" key="21">
    <source>
        <dbReference type="PROSITE" id="PS50110"/>
    </source>
</evidence>
<dbReference type="Pfam" id="PF00072">
    <property type="entry name" value="Response_reg"/>
    <property type="match status" value="2"/>
</dbReference>
<dbReference type="PROSITE" id="PS50110">
    <property type="entry name" value="RESPONSE_REGULATORY"/>
    <property type="match status" value="2"/>
</dbReference>
<keyword evidence="4" id="KW-1003">Cell membrane</keyword>
<feature type="domain" description="Histidine kinase" evidence="20">
    <location>
        <begin position="1224"/>
        <end position="1445"/>
    </location>
</feature>
<dbReference type="SUPFAM" id="SSF55785">
    <property type="entry name" value="PYP-like sensor domain (PAS domain)"/>
    <property type="match status" value="1"/>
</dbReference>
<dbReference type="InterPro" id="IPR000014">
    <property type="entry name" value="PAS"/>
</dbReference>
<dbReference type="PANTHER" id="PTHR45339">
    <property type="entry name" value="HYBRID SIGNAL TRANSDUCTION HISTIDINE KINASE J"/>
    <property type="match status" value="1"/>
</dbReference>
<dbReference type="Gene3D" id="3.40.50.2300">
    <property type="match status" value="2"/>
</dbReference>
<dbReference type="HOGENOM" id="CLU_234848_0_0_6"/>
<dbReference type="STRING" id="565045.NOR51B_1736"/>
<keyword evidence="9" id="KW-0418">Kinase</keyword>
<dbReference type="Pfam" id="PF02518">
    <property type="entry name" value="HATPase_c"/>
    <property type="match status" value="1"/>
</dbReference>
<dbReference type="SUPFAM" id="SSF52172">
    <property type="entry name" value="CheY-like"/>
    <property type="match status" value="2"/>
</dbReference>
<feature type="transmembrane region" description="Helical" evidence="18">
    <location>
        <begin position="723"/>
        <end position="741"/>
    </location>
</feature>
<dbReference type="InterPro" id="IPR035965">
    <property type="entry name" value="PAS-like_dom_sf"/>
</dbReference>
<dbReference type="FunFam" id="1.10.287.130:FF:000002">
    <property type="entry name" value="Two-component osmosensing histidine kinase"/>
    <property type="match status" value="1"/>
</dbReference>
<evidence type="ECO:0000256" key="7">
    <source>
        <dbReference type="ARBA" id="ARBA00022692"/>
    </source>
</evidence>
<dbReference type="GO" id="GO:0005524">
    <property type="term" value="F:ATP binding"/>
    <property type="evidence" value="ECO:0007669"/>
    <property type="project" value="UniProtKB-KW"/>
</dbReference>
<dbReference type="Proteomes" id="UP000004699">
    <property type="component" value="Unassembled WGS sequence"/>
</dbReference>
<dbReference type="InterPro" id="IPR004358">
    <property type="entry name" value="Sig_transdc_His_kin-like_C"/>
</dbReference>
<dbReference type="NCBIfam" id="TIGR00229">
    <property type="entry name" value="sensory_box"/>
    <property type="match status" value="1"/>
</dbReference>